<dbReference type="OrthoDB" id="7765923at2"/>
<name>A0A368Z338_9RHOB</name>
<keyword evidence="3" id="KW-1185">Reference proteome</keyword>
<dbReference type="SUPFAM" id="SSF50969">
    <property type="entry name" value="YVTN repeat-like/Quinoprotein amine dehydrogenase"/>
    <property type="match status" value="1"/>
</dbReference>
<evidence type="ECO:0000256" key="1">
    <source>
        <dbReference type="SAM" id="SignalP"/>
    </source>
</evidence>
<feature type="signal peptide" evidence="1">
    <location>
        <begin position="1"/>
        <end position="20"/>
    </location>
</feature>
<accession>A0A368Z338</accession>
<dbReference type="Proteomes" id="UP000253345">
    <property type="component" value="Unassembled WGS sequence"/>
</dbReference>
<feature type="chain" id="PRO_5016604065" evidence="1">
    <location>
        <begin position="21"/>
        <end position="595"/>
    </location>
</feature>
<keyword evidence="1" id="KW-0732">Signal</keyword>
<protein>
    <submittedName>
        <fullName evidence="2">Uncharacterized protein</fullName>
    </submittedName>
</protein>
<dbReference type="AlphaFoldDB" id="A0A368Z338"/>
<dbReference type="RefSeq" id="WP_114348672.1">
    <property type="nucleotide sequence ID" value="NZ_QPJL01000005.1"/>
</dbReference>
<dbReference type="InterPro" id="IPR011044">
    <property type="entry name" value="Quino_amine_DH_bsu"/>
</dbReference>
<organism evidence="2 3">
    <name type="scientific">Paracoccus lutimaris</name>
    <dbReference type="NCBI Taxonomy" id="1490030"/>
    <lineage>
        <taxon>Bacteria</taxon>
        <taxon>Pseudomonadati</taxon>
        <taxon>Pseudomonadota</taxon>
        <taxon>Alphaproteobacteria</taxon>
        <taxon>Rhodobacterales</taxon>
        <taxon>Paracoccaceae</taxon>
        <taxon>Paracoccus</taxon>
    </lineage>
</organism>
<sequence length="595" mass="61324">MRRALTLAAALAALTAPPCAADELKPALTATTEFLSLDGQPVPSIAPHMPVQIRVSIANGLGGGTPAGLKLFGWLRRIDADDLPCGQAAEAFMRTGRLPNGTMFLNDPVIGVVTEDGAFAVSDPDFSLASANILGAVTLESRVAALRGDAFGRRFLLVLPDAGQVRMIGAAGHDLGAIDGLEHPRDVSGAGNGAVIVLEGSGALLHVAADGARRRIAEGVGAIRPSGNADWLVALQPETGADSGRAVLIDTGKGVQSQEFAAPDLRDATILEQGGTPFGIALLTGAGIAIQYLDAPELVQLIPLPARVARLAAAPGGRVALAWSPRGGPAHVIDVARGRLVRSVKANSPISEVAFSQRSAFLMLASQTHVGALGLDAIARGEAADFREILIGSAAQAPRAGRQLLAPLWPLDGMLAVHAESYQGYRIMESSTMGDAPAMTATPLRGGIPRLVATLDRSFREGPEGVFQTVASLPGPGRFELVATTGLGALSFCTELPVALPQGPEAAPVGRLAIRPEGEAIRLALTDAGGHPRAGLVGRVTFSALTGSWRAHADLRTGADGVSDLAFALPPLDAVLIQIDAGNEVFAPLLWERDP</sequence>
<evidence type="ECO:0000313" key="3">
    <source>
        <dbReference type="Proteomes" id="UP000253345"/>
    </source>
</evidence>
<comment type="caution">
    <text evidence="2">The sequence shown here is derived from an EMBL/GenBank/DDBJ whole genome shotgun (WGS) entry which is preliminary data.</text>
</comment>
<evidence type="ECO:0000313" key="2">
    <source>
        <dbReference type="EMBL" id="RCW85876.1"/>
    </source>
</evidence>
<gene>
    <name evidence="2" type="ORF">DFP89_105143</name>
</gene>
<reference evidence="2 3" key="1">
    <citation type="submission" date="2018-07" db="EMBL/GenBank/DDBJ databases">
        <title>Genomic Encyclopedia of Type Strains, Phase III (KMG-III): the genomes of soil and plant-associated and newly described type strains.</title>
        <authorList>
            <person name="Whitman W."/>
        </authorList>
    </citation>
    <scope>NUCLEOTIDE SEQUENCE [LARGE SCALE GENOMIC DNA]</scope>
    <source>
        <strain evidence="2 3">CECT 8525</strain>
    </source>
</reference>
<proteinExistence type="predicted"/>
<dbReference type="EMBL" id="QPJL01000005">
    <property type="protein sequence ID" value="RCW85876.1"/>
    <property type="molecule type" value="Genomic_DNA"/>
</dbReference>